<dbReference type="Pfam" id="PF00078">
    <property type="entry name" value="RVT_1"/>
    <property type="match status" value="1"/>
</dbReference>
<sequence length="537" mass="61563">MSECQSIPGSEDLNNTVNHLGLVDLQTVGNWFTWTNGRQGSDLVWECLDKTFANTDWLQKFPDSWVDVLPHPQLKGIVQSAWQKQASGSVASQLQDKIRTVSTDLSFWHKENFGNLRHQISEVQQKVQTLQLNIQHRHQRNEELIARKKLEFLLKCEEIKWAQRAKHLWLLKGDRNTKYFHNIVKHQQMRSRINRIQLPDGQCIEDQEEIKGAAKDYFTQLYSSTDMCDSAARKAFISNSGIPKQTQDHDVTRTVGSFLSRGHILRTLNQTHIVLIPKVDSPQGFKDYRPISLCNTTYKIISKDNIVVASELLHYIRGCKKTKGGCAALKVDLHKAYDKLSWAFLREVLNYMNFPQSWQLLLMQCVTTATMKVKVNRELTDWLTPQAGLRQGDPLSLYLFFLCANVLSNYLIQAQTSKIIKGIKIARNAPTINHLMYADDILMFFRADRNTCHSVDHLGRYLGGFIDGHDTAKRNASLILDNILQRLAGWKAKMLSQATRTTLTKAVVSAVPLFHMQHTWLSHSQADKCDAAKRKFF</sequence>
<evidence type="ECO:0000313" key="2">
    <source>
        <dbReference type="EMBL" id="KAF7844106.1"/>
    </source>
</evidence>
<dbReference type="PROSITE" id="PS50878">
    <property type="entry name" value="RT_POL"/>
    <property type="match status" value="1"/>
</dbReference>
<evidence type="ECO:0000313" key="3">
    <source>
        <dbReference type="Proteomes" id="UP000634136"/>
    </source>
</evidence>
<reference evidence="2" key="1">
    <citation type="submission" date="2020-09" db="EMBL/GenBank/DDBJ databases">
        <title>Genome-Enabled Discovery of Anthraquinone Biosynthesis in Senna tora.</title>
        <authorList>
            <person name="Kang S.-H."/>
            <person name="Pandey R.P."/>
            <person name="Lee C.-M."/>
            <person name="Sim J.-S."/>
            <person name="Jeong J.-T."/>
            <person name="Choi B.-S."/>
            <person name="Jung M."/>
            <person name="Ginzburg D."/>
            <person name="Zhao K."/>
            <person name="Won S.Y."/>
            <person name="Oh T.-J."/>
            <person name="Yu Y."/>
            <person name="Kim N.-H."/>
            <person name="Lee O.R."/>
            <person name="Lee T.-H."/>
            <person name="Bashyal P."/>
            <person name="Kim T.-S."/>
            <person name="Lee W.-H."/>
            <person name="Kawkins C."/>
            <person name="Kim C.-K."/>
            <person name="Kim J.S."/>
            <person name="Ahn B.O."/>
            <person name="Rhee S.Y."/>
            <person name="Sohng J.K."/>
        </authorList>
    </citation>
    <scope>NUCLEOTIDE SEQUENCE</scope>
    <source>
        <tissue evidence="2">Leaf</tissue>
    </source>
</reference>
<dbReference type="Proteomes" id="UP000634136">
    <property type="component" value="Unassembled WGS sequence"/>
</dbReference>
<dbReference type="OrthoDB" id="5953030at2759"/>
<dbReference type="PANTHER" id="PTHR46890">
    <property type="entry name" value="NON-LTR RETROLELEMENT REVERSE TRANSCRIPTASE-LIKE PROTEIN-RELATED"/>
    <property type="match status" value="1"/>
</dbReference>
<comment type="caution">
    <text evidence="2">The sequence shown here is derived from an EMBL/GenBank/DDBJ whole genome shotgun (WGS) entry which is preliminary data.</text>
</comment>
<gene>
    <name evidence="2" type="ORF">G2W53_001011</name>
</gene>
<organism evidence="2 3">
    <name type="scientific">Senna tora</name>
    <dbReference type="NCBI Taxonomy" id="362788"/>
    <lineage>
        <taxon>Eukaryota</taxon>
        <taxon>Viridiplantae</taxon>
        <taxon>Streptophyta</taxon>
        <taxon>Embryophyta</taxon>
        <taxon>Tracheophyta</taxon>
        <taxon>Spermatophyta</taxon>
        <taxon>Magnoliopsida</taxon>
        <taxon>eudicotyledons</taxon>
        <taxon>Gunneridae</taxon>
        <taxon>Pentapetalae</taxon>
        <taxon>rosids</taxon>
        <taxon>fabids</taxon>
        <taxon>Fabales</taxon>
        <taxon>Fabaceae</taxon>
        <taxon>Caesalpinioideae</taxon>
        <taxon>Cassia clade</taxon>
        <taxon>Senna</taxon>
    </lineage>
</organism>
<evidence type="ECO:0000259" key="1">
    <source>
        <dbReference type="PROSITE" id="PS50878"/>
    </source>
</evidence>
<protein>
    <submittedName>
        <fullName evidence="2">Ribonuclease H</fullName>
    </submittedName>
</protein>
<proteinExistence type="predicted"/>
<dbReference type="SUPFAM" id="SSF56672">
    <property type="entry name" value="DNA/RNA polymerases"/>
    <property type="match status" value="1"/>
</dbReference>
<dbReference type="InterPro" id="IPR000477">
    <property type="entry name" value="RT_dom"/>
</dbReference>
<dbReference type="InterPro" id="IPR052343">
    <property type="entry name" value="Retrotransposon-Effector_Assoc"/>
</dbReference>
<name>A0A835CI86_9FABA</name>
<dbReference type="PANTHER" id="PTHR46890:SF48">
    <property type="entry name" value="RNA-DIRECTED DNA POLYMERASE"/>
    <property type="match status" value="1"/>
</dbReference>
<accession>A0A835CI86</accession>
<keyword evidence="3" id="KW-1185">Reference proteome</keyword>
<dbReference type="EMBL" id="JAAIUW010000001">
    <property type="protein sequence ID" value="KAF7844106.1"/>
    <property type="molecule type" value="Genomic_DNA"/>
</dbReference>
<dbReference type="AlphaFoldDB" id="A0A835CI86"/>
<dbReference type="InterPro" id="IPR043502">
    <property type="entry name" value="DNA/RNA_pol_sf"/>
</dbReference>
<feature type="domain" description="Reverse transcriptase" evidence="1">
    <location>
        <begin position="257"/>
        <end position="495"/>
    </location>
</feature>